<dbReference type="EMBL" id="JAADYS010000468">
    <property type="protein sequence ID" value="KAF4469485.1"/>
    <property type="molecule type" value="Genomic_DNA"/>
</dbReference>
<comment type="caution">
    <text evidence="1">The sequence shown here is derived from an EMBL/GenBank/DDBJ whole genome shotgun (WGS) entry which is preliminary data.</text>
</comment>
<evidence type="ECO:0000313" key="1">
    <source>
        <dbReference type="EMBL" id="KAF4469485.1"/>
    </source>
</evidence>
<accession>A0A8H4PEF2</accession>
<sequence>MLEKDIDYHGPSANSTHMLGIAKLCEVVGRRPLTRIEESSLDEWMFKELELHSLVAGDYLDCLAIPNTNLDGKKPIARVAVTVARIGQFCRDFKNSRPLQESAPEAKHLETLMSIFEQATVVQHELLEIDSSLLPEWNHQNTTDEWHADERGSQLPAHPSRWIATARSLFQVSSILFFTKFVSCCRTLLELDQGTAYAYHPRHETKTSLTLAEAQLVRLIHMLCATMPYLMGEVDEQGNSVAVPVHKAVIMYHLIWPLAFVNASAWSTGPQVQDARRRLDIIQEQYGIKLASAAPEMARSILD</sequence>
<keyword evidence="2" id="KW-1185">Reference proteome</keyword>
<dbReference type="Proteomes" id="UP000554235">
    <property type="component" value="Unassembled WGS sequence"/>
</dbReference>
<dbReference type="InterPro" id="IPR053175">
    <property type="entry name" value="DHMBA_Reg_Transcription_Factor"/>
</dbReference>
<gene>
    <name evidence="1" type="ORF">FALBO_3608</name>
</gene>
<name>A0A8H4PEF2_9HYPO</name>
<proteinExistence type="predicted"/>
<dbReference type="PANTHER" id="PTHR38791:SF12">
    <property type="entry name" value="TRANSCRIPTION FACTOR DOMAIN-CONTAINING PROTEIN-RELATED"/>
    <property type="match status" value="1"/>
</dbReference>
<dbReference type="AlphaFoldDB" id="A0A8H4PEF2"/>
<dbReference type="OrthoDB" id="4491390at2759"/>
<organism evidence="1 2">
    <name type="scientific">Fusarium albosuccineum</name>
    <dbReference type="NCBI Taxonomy" id="1237068"/>
    <lineage>
        <taxon>Eukaryota</taxon>
        <taxon>Fungi</taxon>
        <taxon>Dikarya</taxon>
        <taxon>Ascomycota</taxon>
        <taxon>Pezizomycotina</taxon>
        <taxon>Sordariomycetes</taxon>
        <taxon>Hypocreomycetidae</taxon>
        <taxon>Hypocreales</taxon>
        <taxon>Nectriaceae</taxon>
        <taxon>Fusarium</taxon>
        <taxon>Fusarium decemcellulare species complex</taxon>
    </lineage>
</organism>
<dbReference type="PANTHER" id="PTHR38791">
    <property type="entry name" value="ZN(II)2CYS6 TRANSCRIPTION FACTOR (EUROFUNG)-RELATED-RELATED"/>
    <property type="match status" value="1"/>
</dbReference>
<protein>
    <submittedName>
        <fullName evidence="1">Uncharacterized protein</fullName>
    </submittedName>
</protein>
<evidence type="ECO:0000313" key="2">
    <source>
        <dbReference type="Proteomes" id="UP000554235"/>
    </source>
</evidence>
<reference evidence="1 2" key="1">
    <citation type="submission" date="2020-01" db="EMBL/GenBank/DDBJ databases">
        <title>Identification and distribution of gene clusters putatively required for synthesis of sphingolipid metabolism inhibitors in phylogenetically diverse species of the filamentous fungus Fusarium.</title>
        <authorList>
            <person name="Kim H.-S."/>
            <person name="Busman M."/>
            <person name="Brown D.W."/>
            <person name="Divon H."/>
            <person name="Uhlig S."/>
            <person name="Proctor R.H."/>
        </authorList>
    </citation>
    <scope>NUCLEOTIDE SEQUENCE [LARGE SCALE GENOMIC DNA]</scope>
    <source>
        <strain evidence="1 2">NRRL 20459</strain>
    </source>
</reference>